<dbReference type="GO" id="GO:0006352">
    <property type="term" value="P:DNA-templated transcription initiation"/>
    <property type="evidence" value="ECO:0007669"/>
    <property type="project" value="InterPro"/>
</dbReference>
<feature type="domain" description="RNA polymerase sigma-70 region 2" evidence="7">
    <location>
        <begin position="16"/>
        <end position="83"/>
    </location>
</feature>
<dbReference type="Gene3D" id="1.10.10.10">
    <property type="entry name" value="Winged helix-like DNA-binding domain superfamily/Winged helix DNA-binding domain"/>
    <property type="match status" value="1"/>
</dbReference>
<dbReference type="GO" id="GO:0003677">
    <property type="term" value="F:DNA binding"/>
    <property type="evidence" value="ECO:0007669"/>
    <property type="project" value="UniProtKB-KW"/>
</dbReference>
<dbReference type="eggNOG" id="COG1595">
    <property type="taxonomic scope" value="Bacteria"/>
</dbReference>
<reference evidence="9 10" key="1">
    <citation type="submission" date="2012-09" db="EMBL/GenBank/DDBJ databases">
        <title>Draft Genome Sequences of 6 Strains from Genus Thauera.</title>
        <authorList>
            <person name="Liu B."/>
            <person name="Shapleigh J.P."/>
            <person name="Frostegard A.H."/>
        </authorList>
    </citation>
    <scope>NUCLEOTIDE SEQUENCE [LARGE SCALE GENOMIC DNA]</scope>
    <source>
        <strain evidence="10">47Lol / DSM 12138</strain>
    </source>
</reference>
<dbReference type="Pfam" id="PF08281">
    <property type="entry name" value="Sigma70_r4_2"/>
    <property type="match status" value="1"/>
</dbReference>
<dbReference type="SUPFAM" id="SSF88946">
    <property type="entry name" value="Sigma2 domain of RNA polymerase sigma factors"/>
    <property type="match status" value="1"/>
</dbReference>
<dbReference type="InterPro" id="IPR013324">
    <property type="entry name" value="RNA_pol_sigma_r3/r4-like"/>
</dbReference>
<dbReference type="PANTHER" id="PTHR43133">
    <property type="entry name" value="RNA POLYMERASE ECF-TYPE SIGMA FACTO"/>
    <property type="match status" value="1"/>
</dbReference>
<proteinExistence type="inferred from homology"/>
<dbReference type="NCBIfam" id="TIGR02937">
    <property type="entry name" value="sigma70-ECF"/>
    <property type="match status" value="1"/>
</dbReference>
<organism evidence="9 10">
    <name type="scientific">Thauera linaloolentis (strain DSM 12138 / JCM 21573 / CCUG 41526 / CIP 105981 / IAM 15112 / NBRC 102519 / 47Lol)</name>
    <dbReference type="NCBI Taxonomy" id="1123367"/>
    <lineage>
        <taxon>Bacteria</taxon>
        <taxon>Pseudomonadati</taxon>
        <taxon>Pseudomonadota</taxon>
        <taxon>Betaproteobacteria</taxon>
        <taxon>Rhodocyclales</taxon>
        <taxon>Zoogloeaceae</taxon>
        <taxon>Thauera</taxon>
    </lineage>
</organism>
<dbReference type="STRING" id="1123367.GCA_000621305_02821"/>
<comment type="similarity">
    <text evidence="1 6">Belongs to the sigma-70 factor family. ECF subfamily.</text>
</comment>
<dbReference type="InterPro" id="IPR013249">
    <property type="entry name" value="RNA_pol_sigma70_r4_t2"/>
</dbReference>
<evidence type="ECO:0000256" key="3">
    <source>
        <dbReference type="ARBA" id="ARBA00023082"/>
    </source>
</evidence>
<dbReference type="InterPro" id="IPR007627">
    <property type="entry name" value="RNA_pol_sigma70_r2"/>
</dbReference>
<feature type="domain" description="RNA polymerase sigma factor 70 region 4 type 2" evidence="8">
    <location>
        <begin position="114"/>
        <end position="166"/>
    </location>
</feature>
<dbReference type="InterPro" id="IPR013325">
    <property type="entry name" value="RNA_pol_sigma_r2"/>
</dbReference>
<keyword evidence="5 6" id="KW-0804">Transcription</keyword>
<evidence type="ECO:0000256" key="2">
    <source>
        <dbReference type="ARBA" id="ARBA00023015"/>
    </source>
</evidence>
<dbReference type="PANTHER" id="PTHR43133:SF63">
    <property type="entry name" value="RNA POLYMERASE SIGMA FACTOR FECI-RELATED"/>
    <property type="match status" value="1"/>
</dbReference>
<protein>
    <recommendedName>
        <fullName evidence="6">RNA polymerase sigma factor</fullName>
    </recommendedName>
</protein>
<dbReference type="InterPro" id="IPR036388">
    <property type="entry name" value="WH-like_DNA-bd_sf"/>
</dbReference>
<name>N6Y5R3_THAL4</name>
<keyword evidence="2 6" id="KW-0805">Transcription regulation</keyword>
<keyword evidence="10" id="KW-1185">Reference proteome</keyword>
<evidence type="ECO:0000313" key="10">
    <source>
        <dbReference type="Proteomes" id="UP000013232"/>
    </source>
</evidence>
<gene>
    <name evidence="9" type="ORF">C666_12105</name>
</gene>
<dbReference type="InterPro" id="IPR000838">
    <property type="entry name" value="RNA_pol_sigma70_ECF_CS"/>
</dbReference>
<dbReference type="Pfam" id="PF04542">
    <property type="entry name" value="Sigma70_r2"/>
    <property type="match status" value="1"/>
</dbReference>
<evidence type="ECO:0000313" key="9">
    <source>
        <dbReference type="EMBL" id="ENO86905.1"/>
    </source>
</evidence>
<dbReference type="GO" id="GO:0016987">
    <property type="term" value="F:sigma factor activity"/>
    <property type="evidence" value="ECO:0007669"/>
    <property type="project" value="UniProtKB-KW"/>
</dbReference>
<keyword evidence="3 6" id="KW-0731">Sigma factor</keyword>
<dbReference type="Gene3D" id="1.10.1740.10">
    <property type="match status" value="1"/>
</dbReference>
<accession>N6Y5R3</accession>
<dbReference type="PROSITE" id="PS01063">
    <property type="entry name" value="SIGMA70_ECF"/>
    <property type="match status" value="1"/>
</dbReference>
<dbReference type="EMBL" id="AMXE01000046">
    <property type="protein sequence ID" value="ENO86905.1"/>
    <property type="molecule type" value="Genomic_DNA"/>
</dbReference>
<evidence type="ECO:0000256" key="4">
    <source>
        <dbReference type="ARBA" id="ARBA00023125"/>
    </source>
</evidence>
<dbReference type="AlphaFoldDB" id="N6Y5R3"/>
<evidence type="ECO:0000259" key="7">
    <source>
        <dbReference type="Pfam" id="PF04542"/>
    </source>
</evidence>
<dbReference type="InterPro" id="IPR014284">
    <property type="entry name" value="RNA_pol_sigma-70_dom"/>
</dbReference>
<dbReference type="SUPFAM" id="SSF88659">
    <property type="entry name" value="Sigma3 and sigma4 domains of RNA polymerase sigma factors"/>
    <property type="match status" value="1"/>
</dbReference>
<dbReference type="InterPro" id="IPR039425">
    <property type="entry name" value="RNA_pol_sigma-70-like"/>
</dbReference>
<keyword evidence="4 6" id="KW-0238">DNA-binding</keyword>
<evidence type="ECO:0000259" key="8">
    <source>
        <dbReference type="Pfam" id="PF08281"/>
    </source>
</evidence>
<evidence type="ECO:0000256" key="5">
    <source>
        <dbReference type="ARBA" id="ARBA00023163"/>
    </source>
</evidence>
<evidence type="ECO:0000256" key="1">
    <source>
        <dbReference type="ARBA" id="ARBA00010641"/>
    </source>
</evidence>
<evidence type="ECO:0000256" key="6">
    <source>
        <dbReference type="RuleBase" id="RU000716"/>
    </source>
</evidence>
<dbReference type="NCBIfam" id="NF009180">
    <property type="entry name" value="PRK12528.1"/>
    <property type="match status" value="1"/>
</dbReference>
<dbReference type="Proteomes" id="UP000013232">
    <property type="component" value="Unassembled WGS sequence"/>
</dbReference>
<comment type="caution">
    <text evidence="9">The sequence shown here is derived from an EMBL/GenBank/DDBJ whole genome shotgun (WGS) entry which is preliminary data.</text>
</comment>
<sequence length="171" mass="19305">MGMTEADALAQDVAMLYQNNHRWLSAWLRAKMGNKADAEDLAQDTFIRVLCAHTSTQMALREPRAYLATVAGRLLANFYRRQSIERTYLEVLANMPQSEIPSLETQALMKEALLEIDQMLDGLGHKVKQAFVMAQFEELPYAEIAERLGVSLRSVKNYVARAMVHCSAMLP</sequence>